<name>F2L0K3_THEU7</name>
<evidence type="ECO:0000256" key="3">
    <source>
        <dbReference type="ARBA" id="ARBA00022475"/>
    </source>
</evidence>
<dbReference type="Gene3D" id="1.20.1630.10">
    <property type="entry name" value="Formate dehydrogenase/DMSO reductase domain"/>
    <property type="match status" value="1"/>
</dbReference>
<dbReference type="Proteomes" id="UP000008138">
    <property type="component" value="Chromosome"/>
</dbReference>
<evidence type="ECO:0000256" key="2">
    <source>
        <dbReference type="ARBA" id="ARBA00008929"/>
    </source>
</evidence>
<keyword evidence="6 7" id="KW-0472">Membrane</keyword>
<dbReference type="STRING" id="999630.TUZN_1206"/>
<proteinExistence type="inferred from homology"/>
<dbReference type="PANTHER" id="PTHR34856:SF2">
    <property type="entry name" value="PROTEIN NRFD"/>
    <property type="match status" value="1"/>
</dbReference>
<evidence type="ECO:0000256" key="6">
    <source>
        <dbReference type="ARBA" id="ARBA00023136"/>
    </source>
</evidence>
<evidence type="ECO:0000313" key="8">
    <source>
        <dbReference type="EMBL" id="AEA12685.1"/>
    </source>
</evidence>
<evidence type="ECO:0000256" key="1">
    <source>
        <dbReference type="ARBA" id="ARBA00004651"/>
    </source>
</evidence>
<keyword evidence="9" id="KW-1185">Reference proteome</keyword>
<dbReference type="OrthoDB" id="41377at2157"/>
<evidence type="ECO:0000313" key="9">
    <source>
        <dbReference type="Proteomes" id="UP000008138"/>
    </source>
</evidence>
<dbReference type="GO" id="GO:0005886">
    <property type="term" value="C:plasma membrane"/>
    <property type="evidence" value="ECO:0007669"/>
    <property type="project" value="UniProtKB-SubCell"/>
</dbReference>
<organism evidence="8 9">
    <name type="scientific">Thermoproteus uzoniensis (strain 768-20)</name>
    <dbReference type="NCBI Taxonomy" id="999630"/>
    <lineage>
        <taxon>Archaea</taxon>
        <taxon>Thermoproteota</taxon>
        <taxon>Thermoprotei</taxon>
        <taxon>Thermoproteales</taxon>
        <taxon>Thermoproteaceae</taxon>
        <taxon>Thermoproteus</taxon>
    </lineage>
</organism>
<dbReference type="InterPro" id="IPR052049">
    <property type="entry name" value="Electron_transfer_protein"/>
</dbReference>
<feature type="transmembrane region" description="Helical" evidence="7">
    <location>
        <begin position="299"/>
        <end position="315"/>
    </location>
</feature>
<evidence type="ECO:0008006" key="10">
    <source>
        <dbReference type="Google" id="ProtNLM"/>
    </source>
</evidence>
<feature type="transmembrane region" description="Helical" evidence="7">
    <location>
        <begin position="123"/>
        <end position="146"/>
    </location>
</feature>
<feature type="transmembrane region" description="Helical" evidence="7">
    <location>
        <begin position="232"/>
        <end position="253"/>
    </location>
</feature>
<evidence type="ECO:0000256" key="5">
    <source>
        <dbReference type="ARBA" id="ARBA00022989"/>
    </source>
</evidence>
<dbReference type="RefSeq" id="WP_013680021.1">
    <property type="nucleotide sequence ID" value="NC_015315.1"/>
</dbReference>
<reference evidence="8 9" key="1">
    <citation type="journal article" date="2011" name="J. Bacteriol.">
        <title>Complete genome sequence of the thermoacidophilic crenarchaeon Thermoproteus uzoniensis 768-20.</title>
        <authorList>
            <person name="Mardanov A.V."/>
            <person name="Gumerov V.M."/>
            <person name="Beletsky A.V."/>
            <person name="Prokofeva M.I."/>
            <person name="Bonch-Osmolovskaya E.A."/>
            <person name="Ravin N.V."/>
            <person name="Skryabin K.G."/>
        </authorList>
    </citation>
    <scope>NUCLEOTIDE SEQUENCE [LARGE SCALE GENOMIC DNA]</scope>
    <source>
        <strain evidence="8 9">768-20</strain>
    </source>
</reference>
<gene>
    <name evidence="8" type="ordered locus">TUZN_1206</name>
</gene>
<feature type="transmembrane region" description="Helical" evidence="7">
    <location>
        <begin position="196"/>
        <end position="220"/>
    </location>
</feature>
<dbReference type="EMBL" id="CP002590">
    <property type="protein sequence ID" value="AEA12685.1"/>
    <property type="molecule type" value="Genomic_DNA"/>
</dbReference>
<dbReference type="eggNOG" id="arCOG02026">
    <property type="taxonomic scope" value="Archaea"/>
</dbReference>
<dbReference type="PANTHER" id="PTHR34856">
    <property type="entry name" value="PROTEIN NRFD"/>
    <property type="match status" value="1"/>
</dbReference>
<feature type="transmembrane region" description="Helical" evidence="7">
    <location>
        <begin position="353"/>
        <end position="374"/>
    </location>
</feature>
<feature type="transmembrane region" description="Helical" evidence="7">
    <location>
        <begin position="158"/>
        <end position="176"/>
    </location>
</feature>
<dbReference type="KEGG" id="tuz:TUZN_1206"/>
<dbReference type="Pfam" id="PF03916">
    <property type="entry name" value="NrfD"/>
    <property type="match status" value="1"/>
</dbReference>
<keyword evidence="3" id="KW-1003">Cell membrane</keyword>
<protein>
    <recommendedName>
        <fullName evidence="10">Polysulphide reductase, NrfD</fullName>
    </recommendedName>
</protein>
<dbReference type="GeneID" id="10360734"/>
<evidence type="ECO:0000256" key="4">
    <source>
        <dbReference type="ARBA" id="ARBA00022692"/>
    </source>
</evidence>
<feature type="transmembrane region" description="Helical" evidence="7">
    <location>
        <begin position="273"/>
        <end position="292"/>
    </location>
</feature>
<keyword evidence="4 7" id="KW-0812">Transmembrane</keyword>
<reference key="2">
    <citation type="submission" date="2011-03" db="EMBL/GenBank/DDBJ databases">
        <title>Complete genome sequence of the thermoacidophilic crenarchaeon Thermoproteus uzoniensis 768-20.</title>
        <authorList>
            <person name="Mardanov A.V."/>
            <person name="Gumerov V.M."/>
            <person name="Beletsky A.V."/>
            <person name="Prokofeva M.I."/>
            <person name="Bonch-Osmolovskaya E.A."/>
            <person name="Ravin N.V."/>
            <person name="Skryabin K.G."/>
        </authorList>
    </citation>
    <scope>NUCLEOTIDE SEQUENCE</scope>
    <source>
        <strain>768-20</strain>
    </source>
</reference>
<sequence>MRWARLASAVALLAAGSALVWLGYLGRSVEEIPWGLLVPGYVYFALMATGSSIVNSIYTVFGYRGPNGEYEKIIKLGVWFSLITIVPAWIMILMDLRSPLSAVNIFVHSQGGLSLFFQYRSGITWMATLYMLFALALLVELVYFIRSEVDERLRAMKSAELAIAVAVLVVTVVLHSNLGQVFGNVAAVPAWYGPHMALYFIASAIAIGAAGQALFISAFAGSLGIKDFVARYYGRMLMIALPVLAFIKGWMVISSWYNPAAWEGYKLIVSSPNFYVFEIGLLLAVPFALAALAYYRKSLPLALAAAALVVAAGFVDKYDLLIEPQAAHISYSLGGWAGVGSVHYAPTLSQIEIAVGSVLAYIALLALGVSLLPLKPGEKPKVLYIFK</sequence>
<dbReference type="InterPro" id="IPR005614">
    <property type="entry name" value="NrfD-like"/>
</dbReference>
<comment type="subcellular location">
    <subcellularLocation>
        <location evidence="1">Cell membrane</location>
        <topology evidence="1">Multi-pass membrane protein</topology>
    </subcellularLocation>
</comment>
<dbReference type="AlphaFoldDB" id="F2L0K3"/>
<dbReference type="HOGENOM" id="CLU_045348_3_1_2"/>
<accession>F2L0K3</accession>
<keyword evidence="5 7" id="KW-1133">Transmembrane helix</keyword>
<evidence type="ECO:0000256" key="7">
    <source>
        <dbReference type="SAM" id="Phobius"/>
    </source>
</evidence>
<feature type="transmembrane region" description="Helical" evidence="7">
    <location>
        <begin position="73"/>
        <end position="94"/>
    </location>
</feature>
<feature type="transmembrane region" description="Helical" evidence="7">
    <location>
        <begin position="42"/>
        <end position="61"/>
    </location>
</feature>
<comment type="similarity">
    <text evidence="2">Belongs to the NrfD family.</text>
</comment>